<dbReference type="Proteomes" id="UP000231057">
    <property type="component" value="Chromosome"/>
</dbReference>
<dbReference type="GO" id="GO:0006508">
    <property type="term" value="P:proteolysis"/>
    <property type="evidence" value="ECO:0007669"/>
    <property type="project" value="InterPro"/>
</dbReference>
<dbReference type="GO" id="GO:0000270">
    <property type="term" value="P:peptidoglycan metabolic process"/>
    <property type="evidence" value="ECO:0007669"/>
    <property type="project" value="TreeGrafter"/>
</dbReference>
<dbReference type="OrthoDB" id="9802627at2"/>
<gene>
    <name evidence="3" type="ORF">BRW62_07370</name>
</gene>
<name>A0A2D2Q268_PARLV</name>
<keyword evidence="4" id="KW-1185">Reference proteome</keyword>
<sequence>MLDLLAIIAWYAGGVGVEHIRPVLFPTEVALQQYSDRYLQGIAQQGFPITDQGVWVQTAHQLLIDHQGDRPLPAASITKVATSLAVLANHPADYQFVTRIGTTGTLSNGTLNGDLVVIGGNDPLFVWEEAMAIAQGLNRLGIRRINGNLVIVPPFSMNFYPEPSTAADLFKIALDHQRWPADAQAAYRAHLHGQPRPQLAIAGTTRIQASPPANVTLRLEHRSLPLLEIVRQMNIYSNNDIADTLAKLAGGAATVAQIAAAKAQVPPQEIQLINGSGLGVENRISPRAACGMLFSLQQELAAKNYSLADILPMAGRDGGTLENRQLPAATLIKTGSLWNVSALAGVLPTAKYGTVCFALFNGGGNLWGFRHGQDRYVQHLSQTLQPSQERGAEFQGHAAPPRFGDPQRIQVIAAP</sequence>
<reference evidence="3 4" key="1">
    <citation type="submission" date="2016-11" db="EMBL/GenBank/DDBJ databases">
        <title>Complete genome sequence of thermophilic cyanobacteria strain Synechococcus sp. PCC6715.</title>
        <authorList>
            <person name="Tang J."/>
            <person name="Daroch M."/>
            <person name="Liang Y."/>
            <person name="Jiang D."/>
            <person name="Shah M."/>
        </authorList>
    </citation>
    <scope>NUCLEOTIDE SEQUENCE [LARGE SCALE GENOMIC DNA]</scope>
    <source>
        <strain evidence="3 4">PCC 6715</strain>
    </source>
</reference>
<dbReference type="Gene3D" id="3.50.80.20">
    <property type="entry name" value="D-Ala-D-Ala carboxypeptidase C, peptidase S13"/>
    <property type="match status" value="1"/>
</dbReference>
<dbReference type="RefSeq" id="WP_099798950.1">
    <property type="nucleotide sequence ID" value="NZ_CP018092.1"/>
</dbReference>
<accession>A0A2D2Q268</accession>
<protein>
    <submittedName>
        <fullName evidence="3">D-alanyl-D-alanine carboxypeptidase</fullName>
    </submittedName>
</protein>
<evidence type="ECO:0000313" key="3">
    <source>
        <dbReference type="EMBL" id="ATS18605.1"/>
    </source>
</evidence>
<dbReference type="InterPro" id="IPR000667">
    <property type="entry name" value="Peptidase_S13"/>
</dbReference>
<proteinExistence type="inferred from homology"/>
<comment type="similarity">
    <text evidence="1">Belongs to the peptidase S13 family.</text>
</comment>
<evidence type="ECO:0000256" key="2">
    <source>
        <dbReference type="ARBA" id="ARBA00022801"/>
    </source>
</evidence>
<evidence type="ECO:0000313" key="4">
    <source>
        <dbReference type="Proteomes" id="UP000231057"/>
    </source>
</evidence>
<keyword evidence="2" id="KW-0378">Hydrolase</keyword>
<dbReference type="PRINTS" id="PR00922">
    <property type="entry name" value="DADACBPTASE3"/>
</dbReference>
<dbReference type="InterPro" id="IPR012338">
    <property type="entry name" value="Beta-lactam/transpept-like"/>
</dbReference>
<dbReference type="PANTHER" id="PTHR30023">
    <property type="entry name" value="D-ALANYL-D-ALANINE CARBOXYPEPTIDASE"/>
    <property type="match status" value="1"/>
</dbReference>
<reference evidence="4" key="2">
    <citation type="journal article" date="2022" name="Front. Microbiol.">
        <title>Comparative Genomic Analysis Revealed Distinct Molecular Components and Organization of CO2-Concentrating Mechanism in Thermophilic Cyanobacteria.</title>
        <authorList>
            <person name="Tang J."/>
            <person name="Zhou H."/>
            <person name="Yao D."/>
            <person name="Riaz S."/>
            <person name="You D."/>
            <person name="Klepacz-Smolka A."/>
            <person name="Daroch M."/>
        </authorList>
    </citation>
    <scope>NUCLEOTIDE SEQUENCE [LARGE SCALE GENOMIC DNA]</scope>
    <source>
        <strain evidence="4">PCC 6715</strain>
    </source>
</reference>
<dbReference type="PANTHER" id="PTHR30023:SF0">
    <property type="entry name" value="PENICILLIN-SENSITIVE CARBOXYPEPTIDASE A"/>
    <property type="match status" value="1"/>
</dbReference>
<keyword evidence="3" id="KW-0645">Protease</keyword>
<organism evidence="3 4">
    <name type="scientific">Parathermosynechococcus lividus PCC 6715</name>
    <dbReference type="NCBI Taxonomy" id="1917166"/>
    <lineage>
        <taxon>Bacteria</taxon>
        <taxon>Bacillati</taxon>
        <taxon>Cyanobacteriota</taxon>
        <taxon>Cyanophyceae</taxon>
        <taxon>Acaryochloridales</taxon>
        <taxon>Thermosynechococcaceae</taxon>
        <taxon>Parathermosynechococcus</taxon>
    </lineage>
</organism>
<dbReference type="SUPFAM" id="SSF56601">
    <property type="entry name" value="beta-lactamase/transpeptidase-like"/>
    <property type="match status" value="1"/>
</dbReference>
<dbReference type="EMBL" id="CP018092">
    <property type="protein sequence ID" value="ATS18605.1"/>
    <property type="molecule type" value="Genomic_DNA"/>
</dbReference>
<dbReference type="Pfam" id="PF02113">
    <property type="entry name" value="Peptidase_S13"/>
    <property type="match status" value="2"/>
</dbReference>
<dbReference type="GO" id="GO:0004185">
    <property type="term" value="F:serine-type carboxypeptidase activity"/>
    <property type="evidence" value="ECO:0007669"/>
    <property type="project" value="InterPro"/>
</dbReference>
<dbReference type="AlphaFoldDB" id="A0A2D2Q268"/>
<dbReference type="KEGG" id="slw:BRW62_07370"/>
<evidence type="ECO:0000256" key="1">
    <source>
        <dbReference type="ARBA" id="ARBA00006096"/>
    </source>
</evidence>
<dbReference type="Gene3D" id="3.40.710.10">
    <property type="entry name" value="DD-peptidase/beta-lactamase superfamily"/>
    <property type="match status" value="1"/>
</dbReference>
<keyword evidence="3" id="KW-0121">Carboxypeptidase</keyword>